<name>A0A0R2B657_SECCO</name>
<dbReference type="Gene3D" id="3.30.70.360">
    <property type="match status" value="2"/>
</dbReference>
<dbReference type="EMBL" id="AYYR01000094">
    <property type="protein sequence ID" value="KRM74146.1"/>
    <property type="molecule type" value="Genomic_DNA"/>
</dbReference>
<comment type="caution">
    <text evidence="9">The sequence shown here is derived from an EMBL/GenBank/DDBJ whole genome shotgun (WGS) entry which is preliminary data.</text>
</comment>
<dbReference type="Pfam" id="PF01546">
    <property type="entry name" value="Peptidase_M20"/>
    <property type="match status" value="1"/>
</dbReference>
<dbReference type="NCBIfam" id="NF005591">
    <property type="entry name" value="PRK07318.1"/>
    <property type="match status" value="1"/>
</dbReference>
<reference evidence="9 10" key="1">
    <citation type="journal article" date="2015" name="Genome Announc.">
        <title>Expanding the biotechnology potential of lactobacilli through comparative genomics of 213 strains and associated genera.</title>
        <authorList>
            <person name="Sun Z."/>
            <person name="Harris H.M."/>
            <person name="McCann A."/>
            <person name="Guo C."/>
            <person name="Argimon S."/>
            <person name="Zhang W."/>
            <person name="Yang X."/>
            <person name="Jeffery I.B."/>
            <person name="Cooney J.C."/>
            <person name="Kagawa T.F."/>
            <person name="Liu W."/>
            <person name="Song Y."/>
            <person name="Salvetti E."/>
            <person name="Wrobel A."/>
            <person name="Rasinkangas P."/>
            <person name="Parkhill J."/>
            <person name="Rea M.C."/>
            <person name="O'Sullivan O."/>
            <person name="Ritari J."/>
            <person name="Douillard F.P."/>
            <person name="Paul Ross R."/>
            <person name="Yang R."/>
            <person name="Briner A.E."/>
            <person name="Felis G.E."/>
            <person name="de Vos W.M."/>
            <person name="Barrangou R."/>
            <person name="Klaenhammer T.R."/>
            <person name="Caufield P.W."/>
            <person name="Cui Y."/>
            <person name="Zhang H."/>
            <person name="O'Toole P.W."/>
        </authorList>
    </citation>
    <scope>NUCLEOTIDE SEQUENCE [LARGE SCALE GENOMIC DNA]</scope>
    <source>
        <strain evidence="9 10">DSM 20515</strain>
    </source>
</reference>
<dbReference type="PATRIC" id="fig|1423733.4.peg.332"/>
<keyword evidence="5" id="KW-0378">Hydrolase</keyword>
<keyword evidence="4" id="KW-0479">Metal-binding</keyword>
<evidence type="ECO:0000256" key="8">
    <source>
        <dbReference type="ARBA" id="ARBA00023049"/>
    </source>
</evidence>
<dbReference type="InterPro" id="IPR002933">
    <property type="entry name" value="Peptidase_M20"/>
</dbReference>
<dbReference type="RefSeq" id="WP_054762125.1">
    <property type="nucleotide sequence ID" value="NZ_AYYR01000094.1"/>
</dbReference>
<evidence type="ECO:0000256" key="1">
    <source>
        <dbReference type="ARBA" id="ARBA00001947"/>
    </source>
</evidence>
<evidence type="ECO:0000256" key="6">
    <source>
        <dbReference type="ARBA" id="ARBA00022833"/>
    </source>
</evidence>
<keyword evidence="6" id="KW-0862">Zinc</keyword>
<dbReference type="GO" id="GO:0006526">
    <property type="term" value="P:L-arginine biosynthetic process"/>
    <property type="evidence" value="ECO:0007669"/>
    <property type="project" value="TreeGrafter"/>
</dbReference>
<dbReference type="GO" id="GO:0006508">
    <property type="term" value="P:proteolysis"/>
    <property type="evidence" value="ECO:0007669"/>
    <property type="project" value="UniProtKB-KW"/>
</dbReference>
<dbReference type="GO" id="GO:0016805">
    <property type="term" value="F:dipeptidase activity"/>
    <property type="evidence" value="ECO:0007669"/>
    <property type="project" value="UniProtKB-KW"/>
</dbReference>
<keyword evidence="7" id="KW-0224">Dipeptidase</keyword>
<dbReference type="Gene3D" id="3.40.630.10">
    <property type="entry name" value="Zn peptidases"/>
    <property type="match status" value="1"/>
</dbReference>
<protein>
    <submittedName>
        <fullName evidence="9">Dipeptidase PepV</fullName>
    </submittedName>
</protein>
<proteinExistence type="inferred from homology"/>
<dbReference type="PROSITE" id="PS00759">
    <property type="entry name" value="ARGE_DAPE_CPG2_2"/>
    <property type="match status" value="1"/>
</dbReference>
<evidence type="ECO:0000256" key="4">
    <source>
        <dbReference type="ARBA" id="ARBA00022723"/>
    </source>
</evidence>
<gene>
    <name evidence="9" type="ORF">FC82_GL000309</name>
</gene>
<sequence length="470" mass="50801">MTIDWKQAAAAHRDAYLNDLKDLIAIQSVRDDSKKTADAPLGPGPANALQAFLKLAERDGFETTNLDNLAGFVEYGTGDETVAILAHVDVMPAGEGWDTDPFKLTIKDGNAFGRGTSDDKGPALACYYGLKILKEQGIKLNKKIRFILGTDEESGWTGMTHYFKTQPEPTMGFSPDAEFPLINGEKGNVSFTLTMAGENGGEFTLKSFTAGLRENMVPRDAHAVVETSDNESLVSDFTSFLDNQPVTGDVTTDGDGVHLHVIGKAAHGMEPKNGINAGTYLALFLKNYAFAGDAKAFLNLLGDQLHNDSRVTKLGLAFSDDIMGELTMNVGVMAFDAEKGGHIVLNFRYPKGIGSDDIEKTLADVAKFNHFEIEKGREMVPHYVSPDDPIVTTLMGAYQELTGDKAAEPEVVGGGTYGRLMKRGVAFGALFAHTPDTMHQVNEFQPVDDLLTAMAIYGRSIEALSNELAD</sequence>
<evidence type="ECO:0000313" key="10">
    <source>
        <dbReference type="Proteomes" id="UP000051845"/>
    </source>
</evidence>
<dbReference type="AlphaFoldDB" id="A0A0R2B657"/>
<evidence type="ECO:0000256" key="2">
    <source>
        <dbReference type="ARBA" id="ARBA00006247"/>
    </source>
</evidence>
<evidence type="ECO:0000313" key="9">
    <source>
        <dbReference type="EMBL" id="KRM74146.1"/>
    </source>
</evidence>
<dbReference type="SUPFAM" id="SSF55031">
    <property type="entry name" value="Bacterial exopeptidase dimerisation domain"/>
    <property type="match status" value="1"/>
</dbReference>
<dbReference type="GO" id="GO:0008777">
    <property type="term" value="F:acetylornithine deacetylase activity"/>
    <property type="evidence" value="ECO:0007669"/>
    <property type="project" value="TreeGrafter"/>
</dbReference>
<evidence type="ECO:0000256" key="7">
    <source>
        <dbReference type="ARBA" id="ARBA00022997"/>
    </source>
</evidence>
<dbReference type="InterPro" id="IPR001261">
    <property type="entry name" value="ArgE/DapE_CS"/>
</dbReference>
<dbReference type="InterPro" id="IPR010964">
    <property type="entry name" value="M20A_pepV-rel"/>
</dbReference>
<keyword evidence="3" id="KW-0645">Protease</keyword>
<comment type="cofactor">
    <cofactor evidence="1">
        <name>Zn(2+)</name>
        <dbReference type="ChEBI" id="CHEBI:29105"/>
    </cofactor>
</comment>
<evidence type="ECO:0000256" key="3">
    <source>
        <dbReference type="ARBA" id="ARBA00022670"/>
    </source>
</evidence>
<evidence type="ECO:0000256" key="5">
    <source>
        <dbReference type="ARBA" id="ARBA00022801"/>
    </source>
</evidence>
<dbReference type="GO" id="GO:0008237">
    <property type="term" value="F:metallopeptidase activity"/>
    <property type="evidence" value="ECO:0007669"/>
    <property type="project" value="UniProtKB-KW"/>
</dbReference>
<dbReference type="PANTHER" id="PTHR43808">
    <property type="entry name" value="ACETYLORNITHINE DEACETYLASE"/>
    <property type="match status" value="1"/>
</dbReference>
<dbReference type="STRING" id="33960.TY91_10645"/>
<organism evidence="9 10">
    <name type="scientific">Secundilactobacillus collinoides DSM 20515 = JCM 1123</name>
    <dbReference type="NCBI Taxonomy" id="1423733"/>
    <lineage>
        <taxon>Bacteria</taxon>
        <taxon>Bacillati</taxon>
        <taxon>Bacillota</taxon>
        <taxon>Bacilli</taxon>
        <taxon>Lactobacillales</taxon>
        <taxon>Lactobacillaceae</taxon>
        <taxon>Secundilactobacillus</taxon>
    </lineage>
</organism>
<dbReference type="NCBIfam" id="TIGR01887">
    <property type="entry name" value="dipeptidaselike"/>
    <property type="match status" value="1"/>
</dbReference>
<dbReference type="InterPro" id="IPR050072">
    <property type="entry name" value="Peptidase_M20A"/>
</dbReference>
<dbReference type="PANTHER" id="PTHR43808:SF31">
    <property type="entry name" value="N-ACETYL-L-CITRULLINE DEACETYLASE"/>
    <property type="match status" value="1"/>
</dbReference>
<dbReference type="InterPro" id="IPR036264">
    <property type="entry name" value="Bact_exopeptidase_dim_dom"/>
</dbReference>
<dbReference type="Proteomes" id="UP000051845">
    <property type="component" value="Unassembled WGS sequence"/>
</dbReference>
<dbReference type="SUPFAM" id="SSF53187">
    <property type="entry name" value="Zn-dependent exopeptidases"/>
    <property type="match status" value="1"/>
</dbReference>
<dbReference type="GO" id="GO:0008270">
    <property type="term" value="F:zinc ion binding"/>
    <property type="evidence" value="ECO:0007669"/>
    <property type="project" value="InterPro"/>
</dbReference>
<dbReference type="CDD" id="cd03888">
    <property type="entry name" value="M20_PepV"/>
    <property type="match status" value="1"/>
</dbReference>
<keyword evidence="8" id="KW-0482">Metalloprotease</keyword>
<accession>A0A0R2B657</accession>
<comment type="similarity">
    <text evidence="2">Belongs to the peptidase M20A family.</text>
</comment>